<reference evidence="1" key="1">
    <citation type="submission" date="2019-08" db="EMBL/GenBank/DDBJ databases">
        <title>The genome of the North American firefly Photinus pyralis.</title>
        <authorList>
            <consortium name="Photinus pyralis genome working group"/>
            <person name="Fallon T.R."/>
            <person name="Sander Lower S.E."/>
            <person name="Weng J.-K."/>
        </authorList>
    </citation>
    <scope>NUCLEOTIDE SEQUENCE</scope>
    <source>
        <strain evidence="1">TRF0915ILg1</strain>
        <tissue evidence="1">Whole body</tissue>
    </source>
</reference>
<keyword evidence="2" id="KW-1185">Reference proteome</keyword>
<proteinExistence type="predicted"/>
<protein>
    <recommendedName>
        <fullName evidence="3">TTF-type domain-containing protein</fullName>
    </recommendedName>
</protein>
<organism evidence="1 2">
    <name type="scientific">Ignelater luminosus</name>
    <name type="common">Cucubano</name>
    <name type="synonym">Pyrophorus luminosus</name>
    <dbReference type="NCBI Taxonomy" id="2038154"/>
    <lineage>
        <taxon>Eukaryota</taxon>
        <taxon>Metazoa</taxon>
        <taxon>Ecdysozoa</taxon>
        <taxon>Arthropoda</taxon>
        <taxon>Hexapoda</taxon>
        <taxon>Insecta</taxon>
        <taxon>Pterygota</taxon>
        <taxon>Neoptera</taxon>
        <taxon>Endopterygota</taxon>
        <taxon>Coleoptera</taxon>
        <taxon>Polyphaga</taxon>
        <taxon>Elateriformia</taxon>
        <taxon>Elateroidea</taxon>
        <taxon>Elateridae</taxon>
        <taxon>Agrypninae</taxon>
        <taxon>Pyrophorini</taxon>
        <taxon>Ignelater</taxon>
    </lineage>
</organism>
<gene>
    <name evidence="1" type="ORF">ILUMI_03483</name>
</gene>
<dbReference type="AlphaFoldDB" id="A0A8K0DEG7"/>
<accession>A0A8K0DEG7</accession>
<dbReference type="Proteomes" id="UP000801492">
    <property type="component" value="Unassembled WGS sequence"/>
</dbReference>
<evidence type="ECO:0000313" key="1">
    <source>
        <dbReference type="EMBL" id="KAF2902704.1"/>
    </source>
</evidence>
<evidence type="ECO:0000313" key="2">
    <source>
        <dbReference type="Proteomes" id="UP000801492"/>
    </source>
</evidence>
<sequence length="115" mass="13514">MLFKKQKPAPAIDLVLSEKKQKRTFQMTWYNTFKWLTRSLNNKKLYCYVCLLFGGEKEWSAEGISTIRNFERKAVKHQISKKLKGQVERFIGFYVSKDNKTAIACLFVNKTTFSC</sequence>
<comment type="caution">
    <text evidence="1">The sequence shown here is derived from an EMBL/GenBank/DDBJ whole genome shotgun (WGS) entry which is preliminary data.</text>
</comment>
<dbReference type="EMBL" id="VTPC01001209">
    <property type="protein sequence ID" value="KAF2902704.1"/>
    <property type="molecule type" value="Genomic_DNA"/>
</dbReference>
<dbReference type="OrthoDB" id="6591897at2759"/>
<evidence type="ECO:0008006" key="3">
    <source>
        <dbReference type="Google" id="ProtNLM"/>
    </source>
</evidence>
<name>A0A8K0DEG7_IGNLU</name>